<evidence type="ECO:0000313" key="10">
    <source>
        <dbReference type="EMBL" id="CAF0999214.1"/>
    </source>
</evidence>
<evidence type="ECO:0000256" key="3">
    <source>
        <dbReference type="ARBA" id="ARBA00022737"/>
    </source>
</evidence>
<evidence type="ECO:0000256" key="1">
    <source>
        <dbReference type="ARBA" id="ARBA00000971"/>
    </source>
</evidence>
<dbReference type="PANTHER" id="PTHR46512:SF9">
    <property type="entry name" value="PEPTIDYLPROLYL ISOMERASE"/>
    <property type="match status" value="1"/>
</dbReference>
<name>A0A814GQ05_9BILA</name>
<dbReference type="Proteomes" id="UP000663882">
    <property type="component" value="Unassembled WGS sequence"/>
</dbReference>
<dbReference type="GO" id="GO:0003755">
    <property type="term" value="F:peptidyl-prolyl cis-trans isomerase activity"/>
    <property type="evidence" value="ECO:0007669"/>
    <property type="project" value="UniProtKB-KW"/>
</dbReference>
<dbReference type="InterPro" id="IPR001179">
    <property type="entry name" value="PPIase_FKBP_dom"/>
</dbReference>
<dbReference type="Pfam" id="PF05699">
    <property type="entry name" value="Dimer_Tnp_hAT"/>
    <property type="match status" value="1"/>
</dbReference>
<dbReference type="Proteomes" id="UP000663823">
    <property type="component" value="Unassembled WGS sequence"/>
</dbReference>
<dbReference type="SUPFAM" id="SSF53098">
    <property type="entry name" value="Ribonuclease H-like"/>
    <property type="match status" value="1"/>
</dbReference>
<protein>
    <recommendedName>
        <fullName evidence="2 7">peptidylprolyl isomerase</fullName>
        <ecNumber evidence="2 7">5.2.1.8</ecNumber>
    </recommendedName>
</protein>
<feature type="domain" description="PPIase FKBP-type" evidence="9">
    <location>
        <begin position="243"/>
        <end position="330"/>
    </location>
</feature>
<comment type="caution">
    <text evidence="10">The sequence shown here is derived from an EMBL/GenBank/DDBJ whole genome shotgun (WGS) entry which is preliminary data.</text>
</comment>
<keyword evidence="6 7" id="KW-0413">Isomerase</keyword>
<dbReference type="SUPFAM" id="SSF54534">
    <property type="entry name" value="FKBP-like"/>
    <property type="match status" value="2"/>
</dbReference>
<keyword evidence="4 8" id="KW-0802">TPR repeat</keyword>
<feature type="domain" description="PPIase FKBP-type" evidence="9">
    <location>
        <begin position="359"/>
        <end position="442"/>
    </location>
</feature>
<dbReference type="SMART" id="SM00028">
    <property type="entry name" value="TPR"/>
    <property type="match status" value="2"/>
</dbReference>
<dbReference type="FunFam" id="3.10.50.40:FF:000013">
    <property type="entry name" value="Peptidylprolyl isomerase"/>
    <property type="match status" value="1"/>
</dbReference>
<dbReference type="InterPro" id="IPR046357">
    <property type="entry name" value="PPIase_dom_sf"/>
</dbReference>
<evidence type="ECO:0000256" key="2">
    <source>
        <dbReference type="ARBA" id="ARBA00013194"/>
    </source>
</evidence>
<dbReference type="PANTHER" id="PTHR46512">
    <property type="entry name" value="PEPTIDYLPROLYL ISOMERASE"/>
    <property type="match status" value="1"/>
</dbReference>
<dbReference type="Pfam" id="PF00254">
    <property type="entry name" value="FKBP_C"/>
    <property type="match status" value="1"/>
</dbReference>
<evidence type="ECO:0000256" key="5">
    <source>
        <dbReference type="ARBA" id="ARBA00023110"/>
    </source>
</evidence>
<dbReference type="PROSITE" id="PS50059">
    <property type="entry name" value="FKBP_PPIASE"/>
    <property type="match status" value="2"/>
</dbReference>
<evidence type="ECO:0000313" key="12">
    <source>
        <dbReference type="Proteomes" id="UP000663882"/>
    </source>
</evidence>
<dbReference type="PROSITE" id="PS50005">
    <property type="entry name" value="TPR"/>
    <property type="match status" value="1"/>
</dbReference>
<sequence>MIMFDILDSDTQLKNNNSKSTRKTCDTVNRTLRIMQQYYQQEDEQNDLPTTTTTAIRQSEIDNYLKFGIDKLNESCCSNLSFSADQEYNPLHFWKHHHTLYPHLAKIAKRFFAVPATSAAVELKYLTALHEKARAKPKSYIKDSFTFVKLIQQQTSQSNDLVLSLNLESLFINTPVHETIHLAIKIIIKKKQQNNQFTKSMTSTQPKEEKILFQGEDISPNQDKGLIKEIIRQGINDDKPLFDDQVFIHYMGSELDGKIFINSRDRDEKFNFSLGKGDVIPAWDLGVATMKRGEIARFFSIPKYAYGSKGEKRYQSATSVIFEIELLDFVGKDLSDENDGSIIRRIIRRGEGRKLPNEDGTVEINLKGIYKDNVFDERTVQFIVGLGFLQHIPLGVEHAVCKMLLNEHCQLVLKAKALQGLEKFSIPMNESVQYEITLVKFERLEEERLLNDKEKLEQAELLKARADDLVKDSYYELAAKRYQIVANLLSSVTFRDTNDTIKLRQLKIAAQSNLALCYLKLGDYRQCKTFCNNALALDARNEKCLFRRGQVYITFSNFEQAIKDFQTALKINPSNVAAQQQIEHCRQQKIKQKESYKAFFNDTSKPGLFDVDEKV</sequence>
<gene>
    <name evidence="11" type="ORF">OTI717_LOCUS5472</name>
    <name evidence="10" type="ORF">RFH988_LOCUS14079</name>
</gene>
<keyword evidence="3" id="KW-0677">Repeat</keyword>
<evidence type="ECO:0000313" key="11">
    <source>
        <dbReference type="EMBL" id="CAF3574302.1"/>
    </source>
</evidence>
<dbReference type="Gene3D" id="3.10.50.40">
    <property type="match status" value="2"/>
</dbReference>
<dbReference type="SUPFAM" id="SSF48452">
    <property type="entry name" value="TPR-like"/>
    <property type="match status" value="1"/>
</dbReference>
<evidence type="ECO:0000256" key="4">
    <source>
        <dbReference type="ARBA" id="ARBA00022803"/>
    </source>
</evidence>
<evidence type="ECO:0000256" key="6">
    <source>
        <dbReference type="ARBA" id="ARBA00023235"/>
    </source>
</evidence>
<dbReference type="GO" id="GO:0046983">
    <property type="term" value="F:protein dimerization activity"/>
    <property type="evidence" value="ECO:0007669"/>
    <property type="project" value="InterPro"/>
</dbReference>
<dbReference type="Pfam" id="PF13181">
    <property type="entry name" value="TPR_8"/>
    <property type="match status" value="1"/>
</dbReference>
<dbReference type="Gene3D" id="1.25.40.10">
    <property type="entry name" value="Tetratricopeptide repeat domain"/>
    <property type="match status" value="1"/>
</dbReference>
<dbReference type="AlphaFoldDB" id="A0A814GQ05"/>
<evidence type="ECO:0000259" key="9">
    <source>
        <dbReference type="PROSITE" id="PS50059"/>
    </source>
</evidence>
<keyword evidence="5 7" id="KW-0697">Rotamase</keyword>
<reference evidence="10" key="1">
    <citation type="submission" date="2021-02" db="EMBL/GenBank/DDBJ databases">
        <authorList>
            <person name="Nowell W R."/>
        </authorList>
    </citation>
    <scope>NUCLEOTIDE SEQUENCE</scope>
</reference>
<dbReference type="EMBL" id="CAJNOO010000641">
    <property type="protein sequence ID" value="CAF0999214.1"/>
    <property type="molecule type" value="Genomic_DNA"/>
</dbReference>
<dbReference type="InterPro" id="IPR008906">
    <property type="entry name" value="HATC_C_dom"/>
</dbReference>
<proteinExistence type="predicted"/>
<dbReference type="EMBL" id="CAJOAX010000358">
    <property type="protein sequence ID" value="CAF3574302.1"/>
    <property type="molecule type" value="Genomic_DNA"/>
</dbReference>
<dbReference type="EC" id="5.2.1.8" evidence="2 7"/>
<feature type="repeat" description="TPR" evidence="8">
    <location>
        <begin position="542"/>
        <end position="575"/>
    </location>
</feature>
<dbReference type="OrthoDB" id="433738at2759"/>
<dbReference type="InterPro" id="IPR012337">
    <property type="entry name" value="RNaseH-like_sf"/>
</dbReference>
<evidence type="ECO:0000256" key="7">
    <source>
        <dbReference type="PROSITE-ProRule" id="PRU00277"/>
    </source>
</evidence>
<dbReference type="InterPro" id="IPR011990">
    <property type="entry name" value="TPR-like_helical_dom_sf"/>
</dbReference>
<comment type="catalytic activity">
    <reaction evidence="1 7">
        <text>[protein]-peptidylproline (omega=180) = [protein]-peptidylproline (omega=0)</text>
        <dbReference type="Rhea" id="RHEA:16237"/>
        <dbReference type="Rhea" id="RHEA-COMP:10747"/>
        <dbReference type="Rhea" id="RHEA-COMP:10748"/>
        <dbReference type="ChEBI" id="CHEBI:83833"/>
        <dbReference type="ChEBI" id="CHEBI:83834"/>
        <dbReference type="EC" id="5.2.1.8"/>
    </reaction>
</comment>
<accession>A0A814GQ05</accession>
<dbReference type="PROSITE" id="PS50293">
    <property type="entry name" value="TPR_REGION"/>
    <property type="match status" value="1"/>
</dbReference>
<evidence type="ECO:0000256" key="8">
    <source>
        <dbReference type="PROSITE-ProRule" id="PRU00339"/>
    </source>
</evidence>
<organism evidence="10 12">
    <name type="scientific">Rotaria sordida</name>
    <dbReference type="NCBI Taxonomy" id="392033"/>
    <lineage>
        <taxon>Eukaryota</taxon>
        <taxon>Metazoa</taxon>
        <taxon>Spiralia</taxon>
        <taxon>Gnathifera</taxon>
        <taxon>Rotifera</taxon>
        <taxon>Eurotatoria</taxon>
        <taxon>Bdelloidea</taxon>
        <taxon>Philodinida</taxon>
        <taxon>Philodinidae</taxon>
        <taxon>Rotaria</taxon>
    </lineage>
</organism>
<dbReference type="Pfam" id="PF00515">
    <property type="entry name" value="TPR_1"/>
    <property type="match status" value="1"/>
</dbReference>
<dbReference type="InterPro" id="IPR019734">
    <property type="entry name" value="TPR_rpt"/>
</dbReference>
<dbReference type="InterPro" id="IPR050754">
    <property type="entry name" value="FKBP4/5/8-like"/>
</dbReference>